<keyword evidence="4" id="KW-1185">Reference proteome</keyword>
<keyword evidence="2" id="KW-0472">Membrane</keyword>
<feature type="transmembrane region" description="Helical" evidence="2">
    <location>
        <begin position="154"/>
        <end position="171"/>
    </location>
</feature>
<dbReference type="SUPFAM" id="SSF103473">
    <property type="entry name" value="MFS general substrate transporter"/>
    <property type="match status" value="1"/>
</dbReference>
<dbReference type="PANTHER" id="PTHR11328:SF24">
    <property type="entry name" value="MAJOR FACILITATOR SUPERFAMILY (MFS) PROFILE DOMAIN-CONTAINING PROTEIN"/>
    <property type="match status" value="1"/>
</dbReference>
<feature type="transmembrane region" description="Helical" evidence="2">
    <location>
        <begin position="291"/>
        <end position="310"/>
    </location>
</feature>
<feature type="transmembrane region" description="Helical" evidence="2">
    <location>
        <begin position="86"/>
        <end position="104"/>
    </location>
</feature>
<keyword evidence="2" id="KW-0812">Transmembrane</keyword>
<name>A0ABX7M8A6_9RHOO</name>
<dbReference type="Gene3D" id="1.20.1250.20">
    <property type="entry name" value="MFS general substrate transporter like domains"/>
    <property type="match status" value="2"/>
</dbReference>
<feature type="transmembrane region" description="Helical" evidence="2">
    <location>
        <begin position="44"/>
        <end position="65"/>
    </location>
</feature>
<feature type="transmembrane region" description="Helical" evidence="2">
    <location>
        <begin position="230"/>
        <end position="253"/>
    </location>
</feature>
<gene>
    <name evidence="3" type="ORF">JY500_04850</name>
</gene>
<keyword evidence="2" id="KW-1133">Transmembrane helix</keyword>
<dbReference type="Pfam" id="PF13347">
    <property type="entry name" value="MFS_2"/>
    <property type="match status" value="1"/>
</dbReference>
<dbReference type="InterPro" id="IPR036259">
    <property type="entry name" value="MFS_trans_sf"/>
</dbReference>
<feature type="transmembrane region" description="Helical" evidence="2">
    <location>
        <begin position="20"/>
        <end position="38"/>
    </location>
</feature>
<dbReference type="PANTHER" id="PTHR11328">
    <property type="entry name" value="MAJOR FACILITATOR SUPERFAMILY DOMAIN-CONTAINING PROTEIN"/>
    <property type="match status" value="1"/>
</dbReference>
<protein>
    <submittedName>
        <fullName evidence="3">MFS transporter</fullName>
    </submittedName>
</protein>
<evidence type="ECO:0000256" key="1">
    <source>
        <dbReference type="ARBA" id="ARBA00009617"/>
    </source>
</evidence>
<feature type="transmembrane region" description="Helical" evidence="2">
    <location>
        <begin position="110"/>
        <end position="133"/>
    </location>
</feature>
<proteinExistence type="inferred from homology"/>
<evidence type="ECO:0000256" key="2">
    <source>
        <dbReference type="SAM" id="Phobius"/>
    </source>
</evidence>
<feature type="transmembrane region" description="Helical" evidence="2">
    <location>
        <begin position="177"/>
        <end position="197"/>
    </location>
</feature>
<evidence type="ECO:0000313" key="3">
    <source>
        <dbReference type="EMBL" id="QSI77975.1"/>
    </source>
</evidence>
<evidence type="ECO:0000313" key="4">
    <source>
        <dbReference type="Proteomes" id="UP000663570"/>
    </source>
</evidence>
<feature type="transmembrane region" description="Helical" evidence="2">
    <location>
        <begin position="316"/>
        <end position="336"/>
    </location>
</feature>
<feature type="transmembrane region" description="Helical" evidence="2">
    <location>
        <begin position="265"/>
        <end position="284"/>
    </location>
</feature>
<dbReference type="InterPro" id="IPR039672">
    <property type="entry name" value="MFS_2"/>
</dbReference>
<comment type="similarity">
    <text evidence="1">Belongs to the sodium:galactoside symporter (TC 2.A.2) family.</text>
</comment>
<feature type="transmembrane region" description="Helical" evidence="2">
    <location>
        <begin position="357"/>
        <end position="380"/>
    </location>
</feature>
<feature type="transmembrane region" description="Helical" evidence="2">
    <location>
        <begin position="392"/>
        <end position="418"/>
    </location>
</feature>
<reference evidence="3 4" key="1">
    <citation type="submission" date="2021-02" db="EMBL/GenBank/DDBJ databases">
        <title>Niveibacterium changnyeongensis HC41.</title>
        <authorList>
            <person name="Kang M."/>
        </authorList>
    </citation>
    <scope>NUCLEOTIDE SEQUENCE [LARGE SCALE GENOMIC DNA]</scope>
    <source>
        <strain evidence="3 4">HC41</strain>
    </source>
</reference>
<dbReference type="EMBL" id="CP071060">
    <property type="protein sequence ID" value="QSI77975.1"/>
    <property type="molecule type" value="Genomic_DNA"/>
</dbReference>
<organism evidence="3 4">
    <name type="scientific">Niveibacterium microcysteis</name>
    <dbReference type="NCBI Taxonomy" id="2811415"/>
    <lineage>
        <taxon>Bacteria</taxon>
        <taxon>Pseudomonadati</taxon>
        <taxon>Pseudomonadota</taxon>
        <taxon>Betaproteobacteria</taxon>
        <taxon>Rhodocyclales</taxon>
        <taxon>Rhodocyclaceae</taxon>
        <taxon>Niveibacterium</taxon>
    </lineage>
</organism>
<sequence>MTLGIARVAAGAPASLARLLAYGALAVPLAFAALPMYVHVPKLYADTLGLSLGAVGAVLLAARLGDAVADPLLGLWSDRLQARRRLTLLALPVLALGMVGLLRPPSGAGLTWLAAMLVVAYAGYSLASVNYAAWGAEAGCDAGERTRLTAAREGCALLGVVLASALPELLAPDQAQGLVRLLWVFIPLLGLAALLSARFAPLPRAQLHAPGTVGRFEQAIAPLRDRPVRALMAIFALNGIAAAIPATLFLFFVADVLARERLSGLFLATYFVSGALILPFWVRLATRIGKVPAWFASMLLAVLAFGWAVTLGEGDVIAFLVICVMSGIALGADITFPPALLADLLARPARAAAGGIYFGWWNLVTKLNLALAAGVALPLLDWLGYRPGARDAGALLALAAVYAVLPIALKCAAAALLWRLRKHVEPEGAS</sequence>
<accession>A0ABX7M8A6</accession>
<dbReference type="Proteomes" id="UP000663570">
    <property type="component" value="Chromosome"/>
</dbReference>
<dbReference type="RefSeq" id="WP_206255236.1">
    <property type="nucleotide sequence ID" value="NZ_CP071060.1"/>
</dbReference>